<accession>A0AAD8H3T1</accession>
<dbReference type="SUPFAM" id="SSF47459">
    <property type="entry name" value="HLH, helix-loop-helix DNA-binding domain"/>
    <property type="match status" value="1"/>
</dbReference>
<reference evidence="8" key="1">
    <citation type="submission" date="2023-02" db="EMBL/GenBank/DDBJ databases">
        <title>Genome of toxic invasive species Heracleum sosnowskyi carries increased number of genes despite the absence of recent whole-genome duplications.</title>
        <authorList>
            <person name="Schelkunov M."/>
            <person name="Shtratnikova V."/>
            <person name="Makarenko M."/>
            <person name="Klepikova A."/>
            <person name="Omelchenko D."/>
            <person name="Novikova G."/>
            <person name="Obukhova E."/>
            <person name="Bogdanov V."/>
            <person name="Penin A."/>
            <person name="Logacheva M."/>
        </authorList>
    </citation>
    <scope>NUCLEOTIDE SEQUENCE</scope>
    <source>
        <strain evidence="8">Hsosn_3</strain>
        <tissue evidence="8">Leaf</tissue>
    </source>
</reference>
<keyword evidence="4" id="KW-0804">Transcription</keyword>
<dbReference type="GO" id="GO:0003677">
    <property type="term" value="F:DNA binding"/>
    <property type="evidence" value="ECO:0007669"/>
    <property type="project" value="UniProtKB-KW"/>
</dbReference>
<dbReference type="InterPro" id="IPR036638">
    <property type="entry name" value="HLH_DNA-bd_sf"/>
</dbReference>
<sequence length="313" mass="34837">MESLGAIFENEWSSFSSAMCSNEESQFMAHLFNDSSVSGDFHVGSGFVWPDHDFKISDTVDIDSIDASMSSNCGNYCTASDWNQMLVANNDSMSSDCCMKEASDDVLENNDFLIREMIMNLPEPCKEIELKHPVQKSKKRCYNTGDNVQKNKRTVKPRKNQKIDSSSKINDTDMKREVSGQSLSSYSSDDDDEPNAVIGGLSVASTNSGSIGAAPLDTNGKKTRTKGGIANDPQSIYARKRRERINERLRTLQNLVPNGTKVDISTMLEEAVQYVKFLQLQIKLLSSNDLWMYAPIAYNGMDLGLDLNVTMPR</sequence>
<keyword evidence="3" id="KW-0238">DNA-binding</keyword>
<name>A0AAD8H3T1_9APIA</name>
<evidence type="ECO:0000313" key="9">
    <source>
        <dbReference type="Proteomes" id="UP001237642"/>
    </source>
</evidence>
<evidence type="ECO:0000256" key="6">
    <source>
        <dbReference type="SAM" id="MobiDB-lite"/>
    </source>
</evidence>
<dbReference type="InterPro" id="IPR011598">
    <property type="entry name" value="bHLH_dom"/>
</dbReference>
<dbReference type="CDD" id="cd11454">
    <property type="entry name" value="bHLH_AtIND_like"/>
    <property type="match status" value="1"/>
</dbReference>
<keyword evidence="2" id="KW-0805">Transcription regulation</keyword>
<organism evidence="8 9">
    <name type="scientific">Heracleum sosnowskyi</name>
    <dbReference type="NCBI Taxonomy" id="360622"/>
    <lineage>
        <taxon>Eukaryota</taxon>
        <taxon>Viridiplantae</taxon>
        <taxon>Streptophyta</taxon>
        <taxon>Embryophyta</taxon>
        <taxon>Tracheophyta</taxon>
        <taxon>Spermatophyta</taxon>
        <taxon>Magnoliopsida</taxon>
        <taxon>eudicotyledons</taxon>
        <taxon>Gunneridae</taxon>
        <taxon>Pentapetalae</taxon>
        <taxon>asterids</taxon>
        <taxon>campanulids</taxon>
        <taxon>Apiales</taxon>
        <taxon>Apiaceae</taxon>
        <taxon>Apioideae</taxon>
        <taxon>apioid superclade</taxon>
        <taxon>Tordylieae</taxon>
        <taxon>Tordyliinae</taxon>
        <taxon>Heracleum</taxon>
    </lineage>
</organism>
<evidence type="ECO:0000313" key="8">
    <source>
        <dbReference type="EMBL" id="KAK1359021.1"/>
    </source>
</evidence>
<proteinExistence type="predicted"/>
<dbReference type="GO" id="GO:0046983">
    <property type="term" value="F:protein dimerization activity"/>
    <property type="evidence" value="ECO:0007669"/>
    <property type="project" value="InterPro"/>
</dbReference>
<dbReference type="EMBL" id="JAUIZM010000010">
    <property type="protein sequence ID" value="KAK1359021.1"/>
    <property type="molecule type" value="Genomic_DNA"/>
</dbReference>
<dbReference type="InterPro" id="IPR045843">
    <property type="entry name" value="IND-like"/>
</dbReference>
<feature type="domain" description="BHLH" evidence="7">
    <location>
        <begin position="229"/>
        <end position="278"/>
    </location>
</feature>
<dbReference type="GO" id="GO:0003700">
    <property type="term" value="F:DNA-binding transcription factor activity"/>
    <property type="evidence" value="ECO:0007669"/>
    <property type="project" value="InterPro"/>
</dbReference>
<protein>
    <submittedName>
        <fullName evidence="8">Transcription factor bHLH84</fullName>
    </submittedName>
</protein>
<gene>
    <name evidence="8" type="ORF">POM88_043495</name>
</gene>
<evidence type="ECO:0000256" key="4">
    <source>
        <dbReference type="ARBA" id="ARBA00023163"/>
    </source>
</evidence>
<dbReference type="SMART" id="SM00353">
    <property type="entry name" value="HLH"/>
    <property type="match status" value="1"/>
</dbReference>
<dbReference type="PANTHER" id="PTHR45914">
    <property type="entry name" value="TRANSCRIPTION FACTOR HEC3-RELATED"/>
    <property type="match status" value="1"/>
</dbReference>
<evidence type="ECO:0000256" key="3">
    <source>
        <dbReference type="ARBA" id="ARBA00023125"/>
    </source>
</evidence>
<evidence type="ECO:0000259" key="7">
    <source>
        <dbReference type="PROSITE" id="PS50888"/>
    </source>
</evidence>
<comment type="caution">
    <text evidence="8">The sequence shown here is derived from an EMBL/GenBank/DDBJ whole genome shotgun (WGS) entry which is preliminary data.</text>
</comment>
<evidence type="ECO:0000256" key="1">
    <source>
        <dbReference type="ARBA" id="ARBA00004123"/>
    </source>
</evidence>
<keyword evidence="5" id="KW-0539">Nucleus</keyword>
<dbReference type="PANTHER" id="PTHR45914:SF60">
    <property type="entry name" value="TRANSCRIPTION FACTOR RSL2-LIKE"/>
    <property type="match status" value="1"/>
</dbReference>
<feature type="compositionally biased region" description="Basic residues" evidence="6">
    <location>
        <begin position="150"/>
        <end position="160"/>
    </location>
</feature>
<dbReference type="Pfam" id="PF00010">
    <property type="entry name" value="HLH"/>
    <property type="match status" value="1"/>
</dbReference>
<dbReference type="GO" id="GO:0005634">
    <property type="term" value="C:nucleus"/>
    <property type="evidence" value="ECO:0007669"/>
    <property type="project" value="UniProtKB-SubCell"/>
</dbReference>
<feature type="region of interest" description="Disordered" evidence="6">
    <location>
        <begin position="139"/>
        <end position="231"/>
    </location>
</feature>
<dbReference type="FunFam" id="4.10.280.10:FF:000022">
    <property type="entry name" value="Basic helix-loop-helix transcription factor"/>
    <property type="match status" value="1"/>
</dbReference>
<dbReference type="Proteomes" id="UP001237642">
    <property type="component" value="Unassembled WGS sequence"/>
</dbReference>
<comment type="subcellular location">
    <subcellularLocation>
        <location evidence="1">Nucleus</location>
    </subcellularLocation>
</comment>
<dbReference type="GO" id="GO:0048766">
    <property type="term" value="P:root hair initiation"/>
    <property type="evidence" value="ECO:0007669"/>
    <property type="project" value="UniProtKB-ARBA"/>
</dbReference>
<dbReference type="Gene3D" id="4.10.280.10">
    <property type="entry name" value="Helix-loop-helix DNA-binding domain"/>
    <property type="match status" value="1"/>
</dbReference>
<evidence type="ECO:0000256" key="2">
    <source>
        <dbReference type="ARBA" id="ARBA00023015"/>
    </source>
</evidence>
<evidence type="ECO:0000256" key="5">
    <source>
        <dbReference type="ARBA" id="ARBA00023242"/>
    </source>
</evidence>
<keyword evidence="9" id="KW-1185">Reference proteome</keyword>
<dbReference type="PROSITE" id="PS50888">
    <property type="entry name" value="BHLH"/>
    <property type="match status" value="1"/>
</dbReference>
<reference evidence="8" key="2">
    <citation type="submission" date="2023-05" db="EMBL/GenBank/DDBJ databases">
        <authorList>
            <person name="Schelkunov M.I."/>
        </authorList>
    </citation>
    <scope>NUCLEOTIDE SEQUENCE</scope>
    <source>
        <strain evidence="8">Hsosn_3</strain>
        <tissue evidence="8">Leaf</tissue>
    </source>
</reference>
<dbReference type="AlphaFoldDB" id="A0AAD8H3T1"/>